<dbReference type="SUPFAM" id="SSF54211">
    <property type="entry name" value="Ribosomal protein S5 domain 2-like"/>
    <property type="match status" value="1"/>
</dbReference>
<dbReference type="Pfam" id="PF00380">
    <property type="entry name" value="Ribosomal_S9"/>
    <property type="match status" value="1"/>
</dbReference>
<sequence>MMKKIVHTSGKRKTSIARATFYEGKGRVRINRTPVELYQPELARLKIFEPLELAGEEITKNIDIKVNVRGGGIMGQAEAARMAIARGLIQWTNDMELKEKFSQYDRTMLVGDPRRSEPKKYGGRGARARRQKSYR</sequence>
<dbReference type="GO" id="GO:0005840">
    <property type="term" value="C:ribosome"/>
    <property type="evidence" value="ECO:0007669"/>
    <property type="project" value="UniProtKB-KW"/>
</dbReference>
<accession>A0ABM7YC41</accession>
<reference evidence="7 8" key="1">
    <citation type="submission" date="2022-04" db="EMBL/GenBank/DDBJ databases">
        <title>Complete genome of Methanothermobacter tenebrarum strain RMAS.</title>
        <authorList>
            <person name="Nakamura K."/>
            <person name="Oshima K."/>
            <person name="Hattori M."/>
            <person name="Kamagata Y."/>
            <person name="Takamizawa K."/>
        </authorList>
    </citation>
    <scope>NUCLEOTIDE SEQUENCE [LARGE SCALE GENOMIC DNA]</scope>
    <source>
        <strain evidence="7 8">RMAS</strain>
    </source>
</reference>
<keyword evidence="2 4" id="KW-0689">Ribosomal protein</keyword>
<dbReference type="InterPro" id="IPR000754">
    <property type="entry name" value="Ribosomal_uS9"/>
</dbReference>
<evidence type="ECO:0000256" key="1">
    <source>
        <dbReference type="ARBA" id="ARBA00005251"/>
    </source>
</evidence>
<dbReference type="NCBIfam" id="TIGR03627">
    <property type="entry name" value="uS9_arch"/>
    <property type="match status" value="1"/>
</dbReference>
<dbReference type="Gene3D" id="3.30.230.10">
    <property type="match status" value="1"/>
</dbReference>
<dbReference type="NCBIfam" id="NF001749">
    <property type="entry name" value="PRK00474.1"/>
    <property type="match status" value="1"/>
</dbReference>
<organism evidence="7 8">
    <name type="scientific">Methanothermobacter tenebrarum</name>
    <dbReference type="NCBI Taxonomy" id="680118"/>
    <lineage>
        <taxon>Archaea</taxon>
        <taxon>Methanobacteriati</taxon>
        <taxon>Methanobacteriota</taxon>
        <taxon>Methanomada group</taxon>
        <taxon>Methanobacteria</taxon>
        <taxon>Methanobacteriales</taxon>
        <taxon>Methanobacteriaceae</taxon>
        <taxon>Methanothermobacter</taxon>
    </lineage>
</organism>
<dbReference type="PROSITE" id="PS00360">
    <property type="entry name" value="RIBOSOMAL_S9"/>
    <property type="match status" value="1"/>
</dbReference>
<evidence type="ECO:0000256" key="5">
    <source>
        <dbReference type="RuleBase" id="RU003815"/>
    </source>
</evidence>
<gene>
    <name evidence="4" type="primary">rps9</name>
    <name evidence="7" type="ORF">MTTB_11020</name>
</gene>
<dbReference type="EMBL" id="AP025698">
    <property type="protein sequence ID" value="BDH79723.1"/>
    <property type="molecule type" value="Genomic_DNA"/>
</dbReference>
<dbReference type="InterPro" id="IPR014721">
    <property type="entry name" value="Ribsml_uS5_D2-typ_fold_subgr"/>
</dbReference>
<feature type="compositionally biased region" description="Basic residues" evidence="6">
    <location>
        <begin position="126"/>
        <end position="135"/>
    </location>
</feature>
<protein>
    <recommendedName>
        <fullName evidence="4">Small ribosomal subunit protein uS9</fullName>
    </recommendedName>
</protein>
<evidence type="ECO:0000256" key="3">
    <source>
        <dbReference type="ARBA" id="ARBA00023274"/>
    </source>
</evidence>
<dbReference type="InterPro" id="IPR020574">
    <property type="entry name" value="Ribosomal_uS9_CS"/>
</dbReference>
<evidence type="ECO:0000313" key="8">
    <source>
        <dbReference type="Proteomes" id="UP000831817"/>
    </source>
</evidence>
<evidence type="ECO:0000256" key="4">
    <source>
        <dbReference type="HAMAP-Rule" id="MF_00532"/>
    </source>
</evidence>
<dbReference type="HAMAP" id="MF_00532_A">
    <property type="entry name" value="Ribosomal_uS9_A"/>
    <property type="match status" value="1"/>
</dbReference>
<dbReference type="InterPro" id="IPR020568">
    <property type="entry name" value="Ribosomal_Su5_D2-typ_SF"/>
</dbReference>
<dbReference type="PANTHER" id="PTHR21569">
    <property type="entry name" value="RIBOSOMAL PROTEIN S9"/>
    <property type="match status" value="1"/>
</dbReference>
<keyword evidence="3 4" id="KW-0687">Ribonucleoprotein</keyword>
<dbReference type="PANTHER" id="PTHR21569:SF16">
    <property type="entry name" value="RIBOSOMAL PROTEIN S16"/>
    <property type="match status" value="1"/>
</dbReference>
<comment type="similarity">
    <text evidence="1 4 5">Belongs to the universal ribosomal protein uS9 family.</text>
</comment>
<feature type="region of interest" description="Disordered" evidence="6">
    <location>
        <begin position="109"/>
        <end position="135"/>
    </location>
</feature>
<evidence type="ECO:0000256" key="2">
    <source>
        <dbReference type="ARBA" id="ARBA00022980"/>
    </source>
</evidence>
<proteinExistence type="inferred from homology"/>
<evidence type="ECO:0000313" key="7">
    <source>
        <dbReference type="EMBL" id="BDH79723.1"/>
    </source>
</evidence>
<dbReference type="InterPro" id="IPR019958">
    <property type="entry name" value="Ribosomal_uS9_archaeal"/>
</dbReference>
<evidence type="ECO:0000256" key="6">
    <source>
        <dbReference type="SAM" id="MobiDB-lite"/>
    </source>
</evidence>
<dbReference type="Proteomes" id="UP000831817">
    <property type="component" value="Chromosome"/>
</dbReference>
<keyword evidence="8" id="KW-1185">Reference proteome</keyword>
<name>A0ABM7YC41_9EURY</name>